<dbReference type="PRINTS" id="PR00032">
    <property type="entry name" value="HTHARAC"/>
</dbReference>
<evidence type="ECO:0000313" key="5">
    <source>
        <dbReference type="EMBL" id="ACX94995.1"/>
    </source>
</evidence>
<organism evidence="5 6">
    <name type="scientific">Halothiobacillus neapolitanus (strain ATCC 23641 / DSM 15147 / CIP 104769 / NCIMB 8539 / c2)</name>
    <name type="common">Thiobacillus neapolitanus</name>
    <dbReference type="NCBI Taxonomy" id="555778"/>
    <lineage>
        <taxon>Bacteria</taxon>
        <taxon>Pseudomonadati</taxon>
        <taxon>Pseudomonadota</taxon>
        <taxon>Gammaproteobacteria</taxon>
        <taxon>Chromatiales</taxon>
        <taxon>Halothiobacillaceae</taxon>
        <taxon>Halothiobacillus</taxon>
    </lineage>
</organism>
<dbReference type="GO" id="GO:0003700">
    <property type="term" value="F:DNA-binding transcription factor activity"/>
    <property type="evidence" value="ECO:0007669"/>
    <property type="project" value="InterPro"/>
</dbReference>
<dbReference type="EMBL" id="CP001801">
    <property type="protein sequence ID" value="ACX94995.1"/>
    <property type="molecule type" value="Genomic_DNA"/>
</dbReference>
<evidence type="ECO:0000259" key="4">
    <source>
        <dbReference type="PROSITE" id="PS01124"/>
    </source>
</evidence>
<evidence type="ECO:0000313" key="6">
    <source>
        <dbReference type="Proteomes" id="UP000009102"/>
    </source>
</evidence>
<dbReference type="HOGENOM" id="CLU_049704_2_1_6"/>
<dbReference type="RefSeq" id="WP_012823031.1">
    <property type="nucleotide sequence ID" value="NC_013422.1"/>
</dbReference>
<gene>
    <name evidence="5" type="ordered locus">Hneap_0131</name>
</gene>
<name>D0KWJ8_HALNC</name>
<keyword evidence="6" id="KW-1185">Reference proteome</keyword>
<dbReference type="PROSITE" id="PS01124">
    <property type="entry name" value="HTH_ARAC_FAMILY_2"/>
    <property type="match status" value="1"/>
</dbReference>
<evidence type="ECO:0000256" key="2">
    <source>
        <dbReference type="ARBA" id="ARBA00023125"/>
    </source>
</evidence>
<evidence type="ECO:0000256" key="1">
    <source>
        <dbReference type="ARBA" id="ARBA00023015"/>
    </source>
</evidence>
<dbReference type="Pfam" id="PF12833">
    <property type="entry name" value="HTH_18"/>
    <property type="match status" value="1"/>
</dbReference>
<dbReference type="Pfam" id="PF14525">
    <property type="entry name" value="AraC_binding_2"/>
    <property type="match status" value="1"/>
</dbReference>
<protein>
    <submittedName>
        <fullName evidence="5">Transcriptional regulator, AraC family</fullName>
    </submittedName>
</protein>
<dbReference type="OrthoDB" id="2547276at2"/>
<dbReference type="InterPro" id="IPR020449">
    <property type="entry name" value="Tscrpt_reg_AraC-type_HTH"/>
</dbReference>
<dbReference type="eggNOG" id="COG2207">
    <property type="taxonomic scope" value="Bacteria"/>
</dbReference>
<dbReference type="InterPro" id="IPR050204">
    <property type="entry name" value="AraC_XylS_family_regulators"/>
</dbReference>
<keyword evidence="1" id="KW-0805">Transcription regulation</keyword>
<dbReference type="PANTHER" id="PTHR46796">
    <property type="entry name" value="HTH-TYPE TRANSCRIPTIONAL ACTIVATOR RHAS-RELATED"/>
    <property type="match status" value="1"/>
</dbReference>
<dbReference type="PROSITE" id="PS00041">
    <property type="entry name" value="HTH_ARAC_FAMILY_1"/>
    <property type="match status" value="1"/>
</dbReference>
<keyword evidence="2" id="KW-0238">DNA-binding</keyword>
<dbReference type="SMART" id="SM00342">
    <property type="entry name" value="HTH_ARAC"/>
    <property type="match status" value="1"/>
</dbReference>
<dbReference type="SUPFAM" id="SSF46689">
    <property type="entry name" value="Homeodomain-like"/>
    <property type="match status" value="1"/>
</dbReference>
<dbReference type="STRING" id="555778.Hneap_0131"/>
<dbReference type="InterPro" id="IPR018062">
    <property type="entry name" value="HTH_AraC-typ_CS"/>
</dbReference>
<dbReference type="InterPro" id="IPR009057">
    <property type="entry name" value="Homeodomain-like_sf"/>
</dbReference>
<keyword evidence="3" id="KW-0804">Transcription</keyword>
<dbReference type="Gene3D" id="1.10.10.60">
    <property type="entry name" value="Homeodomain-like"/>
    <property type="match status" value="1"/>
</dbReference>
<dbReference type="PANTHER" id="PTHR46796:SF6">
    <property type="entry name" value="ARAC SUBFAMILY"/>
    <property type="match status" value="1"/>
</dbReference>
<dbReference type="KEGG" id="hna:Hneap_0131"/>
<dbReference type="Proteomes" id="UP000009102">
    <property type="component" value="Chromosome"/>
</dbReference>
<feature type="domain" description="HTH araC/xylS-type" evidence="4">
    <location>
        <begin position="220"/>
        <end position="318"/>
    </location>
</feature>
<dbReference type="InterPro" id="IPR018060">
    <property type="entry name" value="HTH_AraC"/>
</dbReference>
<sequence>MNLKNTPATLLPFNMVSGRYEGLEPVREAWSQLVCLDVMPAEPTVPKLSASIWSLGDLKIGTFDGSAVKMVRTTKLAQDCADDLIICIERKTPTRATWGGAGARVFVPGDIHLWRADGTMQCETKGAFSALLLSIPRTVLSNHGIDIAPLLREGGICGNSPETRLLCRYTDSVLGEVDALSPMGVSCCLSHLVDLAMLVLGGRNTVRLANRHRVRSVRLASIKSDIDAHLLNPELSVGWVLRRHRISERYLRSLFADEDTSFTRFVLERRLMRAHAALDQSGRSISEIAYDCGFSDLSWFNRAFRQRFDMTPSQARAGLLDLSLERDG</sequence>
<dbReference type="AlphaFoldDB" id="D0KWJ8"/>
<reference evidence="5 6" key="1">
    <citation type="submission" date="2009-10" db="EMBL/GenBank/DDBJ databases">
        <title>Complete sequence of Halothiobacillus neapolitanus c2.</title>
        <authorList>
            <consortium name="US DOE Joint Genome Institute"/>
            <person name="Lucas S."/>
            <person name="Copeland A."/>
            <person name="Lapidus A."/>
            <person name="Glavina del Rio T."/>
            <person name="Tice H."/>
            <person name="Bruce D."/>
            <person name="Goodwin L."/>
            <person name="Pitluck S."/>
            <person name="Davenport K."/>
            <person name="Brettin T."/>
            <person name="Detter J.C."/>
            <person name="Han C."/>
            <person name="Tapia R."/>
            <person name="Larimer F."/>
            <person name="Land M."/>
            <person name="Hauser L."/>
            <person name="Kyrpides N."/>
            <person name="Mikhailova N."/>
            <person name="Kerfeld C."/>
            <person name="Cannon G."/>
            <person name="Heinhort S."/>
        </authorList>
    </citation>
    <scope>NUCLEOTIDE SEQUENCE [LARGE SCALE GENOMIC DNA]</scope>
    <source>
        <strain evidence="6">ATCC 23641 / c2</strain>
    </source>
</reference>
<evidence type="ECO:0000256" key="3">
    <source>
        <dbReference type="ARBA" id="ARBA00023163"/>
    </source>
</evidence>
<proteinExistence type="predicted"/>
<dbReference type="GO" id="GO:0043565">
    <property type="term" value="F:sequence-specific DNA binding"/>
    <property type="evidence" value="ECO:0007669"/>
    <property type="project" value="InterPro"/>
</dbReference>
<accession>D0KWJ8</accession>
<dbReference type="InterPro" id="IPR035418">
    <property type="entry name" value="AraC-bd_2"/>
</dbReference>